<sequence>MELNQLIRKRGGIKHKLTNFVNFVDEVKRDEANVNEETICELKHRIEGLQLVLSEFDDIQGEIESVCPDENLDSQYIERDDFVNRYHKYIAIANTVVKQCDVDNISQISGENHSRGSIRSNAYNADSASSLRTLSDSVLKHLRTLETLGQPIDKWDPLIIYKITTKFDQSVEFNVSSIKNRDQRFPQTGKKDLKSLHVSEHVSGTRVRCNFCSKPHKIYKCPEFQKLSVSERSAKVIELKLCENCLCTGHDKVSCRTEGCKLCKQKHNRLLHVSEPNYQPNEINDVALMSLEKSSYILLSTAKVHIFDTYGNIHECNVLLDSGSQPNFITKSLVKKLKLDEKAYNMFIHVINNSVSSNVKSKCEVQIKSRCNKEFSLTISCLVLPQITGNLPSVHLRIDHWNLPTHVKLADPNFNVPKEIDLLIGARHFWELIKGETYHVKDCISGFKTEQEAIERCKEISVIMKSAGFKLRKWRSNNTKDPLSTLQFEDREIKTIKECNLNAVKNKFKTLAPFLDKHDVLRVGGRLKNSSLPFDVKHPLRVGELVLIKAENLPSAQWPLARVVELHPGKDGTTRVVSVKTNKGIFKRSIVKICPLPVVIDSN</sequence>
<dbReference type="PANTHER" id="PTHR47331">
    <property type="entry name" value="PHD-TYPE DOMAIN-CONTAINING PROTEIN"/>
    <property type="match status" value="1"/>
</dbReference>
<dbReference type="InterPro" id="IPR040676">
    <property type="entry name" value="DUF5641"/>
</dbReference>
<dbReference type="InterPro" id="IPR021109">
    <property type="entry name" value="Peptidase_aspartic_dom_sf"/>
</dbReference>
<evidence type="ECO:0000313" key="3">
    <source>
        <dbReference type="Proteomes" id="UP001162164"/>
    </source>
</evidence>
<evidence type="ECO:0000313" key="2">
    <source>
        <dbReference type="EMBL" id="KAJ8982110.1"/>
    </source>
</evidence>
<dbReference type="Pfam" id="PF03564">
    <property type="entry name" value="DUF1759"/>
    <property type="match status" value="1"/>
</dbReference>
<dbReference type="EMBL" id="JAPWTJ010000144">
    <property type="protein sequence ID" value="KAJ8982110.1"/>
    <property type="molecule type" value="Genomic_DNA"/>
</dbReference>
<name>A0ABQ9JVB8_9CUCU</name>
<feature type="domain" description="DUF5641" evidence="1">
    <location>
        <begin position="537"/>
        <end position="596"/>
    </location>
</feature>
<organism evidence="2 3">
    <name type="scientific">Molorchus minor</name>
    <dbReference type="NCBI Taxonomy" id="1323400"/>
    <lineage>
        <taxon>Eukaryota</taxon>
        <taxon>Metazoa</taxon>
        <taxon>Ecdysozoa</taxon>
        <taxon>Arthropoda</taxon>
        <taxon>Hexapoda</taxon>
        <taxon>Insecta</taxon>
        <taxon>Pterygota</taxon>
        <taxon>Neoptera</taxon>
        <taxon>Endopterygota</taxon>
        <taxon>Coleoptera</taxon>
        <taxon>Polyphaga</taxon>
        <taxon>Cucujiformia</taxon>
        <taxon>Chrysomeloidea</taxon>
        <taxon>Cerambycidae</taxon>
        <taxon>Lamiinae</taxon>
        <taxon>Monochamini</taxon>
        <taxon>Molorchus</taxon>
    </lineage>
</organism>
<proteinExistence type="predicted"/>
<dbReference type="PANTHER" id="PTHR47331:SF5">
    <property type="entry name" value="RIBONUCLEASE H"/>
    <property type="match status" value="1"/>
</dbReference>
<evidence type="ECO:0000259" key="1">
    <source>
        <dbReference type="Pfam" id="PF18701"/>
    </source>
</evidence>
<comment type="caution">
    <text evidence="2">The sequence shown here is derived from an EMBL/GenBank/DDBJ whole genome shotgun (WGS) entry which is preliminary data.</text>
</comment>
<gene>
    <name evidence="2" type="ORF">NQ317_002337</name>
</gene>
<dbReference type="CDD" id="cd00303">
    <property type="entry name" value="retropepsin_like"/>
    <property type="match status" value="1"/>
</dbReference>
<keyword evidence="3" id="KW-1185">Reference proteome</keyword>
<dbReference type="Proteomes" id="UP001162164">
    <property type="component" value="Unassembled WGS sequence"/>
</dbReference>
<dbReference type="Pfam" id="PF18701">
    <property type="entry name" value="DUF5641"/>
    <property type="match status" value="1"/>
</dbReference>
<accession>A0ABQ9JVB8</accession>
<protein>
    <recommendedName>
        <fullName evidence="1">DUF5641 domain-containing protein</fullName>
    </recommendedName>
</protein>
<reference evidence="2" key="1">
    <citation type="journal article" date="2023" name="Insect Mol. Biol.">
        <title>Genome sequencing provides insights into the evolution of gene families encoding plant cell wall-degrading enzymes in longhorned beetles.</title>
        <authorList>
            <person name="Shin N.R."/>
            <person name="Okamura Y."/>
            <person name="Kirsch R."/>
            <person name="Pauchet Y."/>
        </authorList>
    </citation>
    <scope>NUCLEOTIDE SEQUENCE</scope>
    <source>
        <strain evidence="2">MMC_N1</strain>
    </source>
</reference>
<dbReference type="Gene3D" id="2.40.70.10">
    <property type="entry name" value="Acid Proteases"/>
    <property type="match status" value="1"/>
</dbReference>
<dbReference type="InterPro" id="IPR005312">
    <property type="entry name" value="DUF1759"/>
</dbReference>